<evidence type="ECO:0000256" key="3">
    <source>
        <dbReference type="ARBA" id="ARBA00023163"/>
    </source>
</evidence>
<dbReference type="GO" id="GO:0003700">
    <property type="term" value="F:DNA-binding transcription factor activity"/>
    <property type="evidence" value="ECO:0007669"/>
    <property type="project" value="InterPro"/>
</dbReference>
<name>A0A849VK81_9GAMM</name>
<comment type="caution">
    <text evidence="5">The sequence shown here is derived from an EMBL/GenBank/DDBJ whole genome shotgun (WGS) entry which is preliminary data.</text>
</comment>
<keyword evidence="3" id="KW-0804">Transcription</keyword>
<dbReference type="InterPro" id="IPR046532">
    <property type="entry name" value="DUF6597"/>
</dbReference>
<dbReference type="GO" id="GO:0043565">
    <property type="term" value="F:sequence-specific DNA binding"/>
    <property type="evidence" value="ECO:0007669"/>
    <property type="project" value="InterPro"/>
</dbReference>
<dbReference type="InterPro" id="IPR018060">
    <property type="entry name" value="HTH_AraC"/>
</dbReference>
<reference evidence="5 6" key="1">
    <citation type="submission" date="2020-04" db="EMBL/GenBank/DDBJ databases">
        <title>Pseudoalteromonas caenipelagi sp. nov., isolated from a tidal flat.</title>
        <authorList>
            <person name="Park S."/>
            <person name="Yoon J.-H."/>
        </authorList>
    </citation>
    <scope>NUCLEOTIDE SEQUENCE [LARGE SCALE GENOMIC DNA]</scope>
    <source>
        <strain evidence="5 6">JBTF-M23</strain>
    </source>
</reference>
<dbReference type="Gene3D" id="1.10.10.60">
    <property type="entry name" value="Homeodomain-like"/>
    <property type="match status" value="1"/>
</dbReference>
<keyword evidence="6" id="KW-1185">Reference proteome</keyword>
<evidence type="ECO:0000313" key="6">
    <source>
        <dbReference type="Proteomes" id="UP000586305"/>
    </source>
</evidence>
<dbReference type="InterPro" id="IPR050204">
    <property type="entry name" value="AraC_XylS_family_regulators"/>
</dbReference>
<keyword evidence="2" id="KW-0238">DNA-binding</keyword>
<sequence>MIFECRPSAELSHYVECFLLQRVSNSVSYLPQGVFDLLINEGPLHDGSCMQTLAPSVWLMGQHTRMVTLNAQHVSWIFTIRLKPFALLPFSQFNAKEIKNALVCVQPHLQSTLYFNQITELFSKVSSLTAKELLLACVEVAKRWLIEVIYKANFALPELFRGQANAILQRRGNVTIQQICNDFSLSKVTLGKHFTANCGLLPKELSRIWRLNYFLSLEQQDNNKALTDAALQAGFYDQAHLNREFKAVFNIAPRAFFSSQSYHHGVIEHISNRFEGRYDPYRR</sequence>
<dbReference type="Pfam" id="PF12833">
    <property type="entry name" value="HTH_18"/>
    <property type="match status" value="1"/>
</dbReference>
<protein>
    <submittedName>
        <fullName evidence="5">AraC family transcriptional regulator</fullName>
    </submittedName>
</protein>
<gene>
    <name evidence="5" type="ORF">HG263_16820</name>
</gene>
<accession>A0A849VK81</accession>
<dbReference type="AlphaFoldDB" id="A0A849VK81"/>
<keyword evidence="1" id="KW-0805">Transcription regulation</keyword>
<evidence type="ECO:0000256" key="2">
    <source>
        <dbReference type="ARBA" id="ARBA00023125"/>
    </source>
</evidence>
<evidence type="ECO:0000259" key="4">
    <source>
        <dbReference type="PROSITE" id="PS01124"/>
    </source>
</evidence>
<dbReference type="Pfam" id="PF20240">
    <property type="entry name" value="DUF6597"/>
    <property type="match status" value="1"/>
</dbReference>
<proteinExistence type="predicted"/>
<dbReference type="SMART" id="SM00342">
    <property type="entry name" value="HTH_ARAC"/>
    <property type="match status" value="1"/>
</dbReference>
<dbReference type="PANTHER" id="PTHR46796">
    <property type="entry name" value="HTH-TYPE TRANSCRIPTIONAL ACTIVATOR RHAS-RELATED"/>
    <property type="match status" value="1"/>
</dbReference>
<dbReference type="PROSITE" id="PS01124">
    <property type="entry name" value="HTH_ARAC_FAMILY_2"/>
    <property type="match status" value="1"/>
</dbReference>
<dbReference type="EMBL" id="JABBPG010000008">
    <property type="protein sequence ID" value="NOU52194.1"/>
    <property type="molecule type" value="Genomic_DNA"/>
</dbReference>
<dbReference type="InterPro" id="IPR009057">
    <property type="entry name" value="Homeodomain-like_sf"/>
</dbReference>
<organism evidence="5 6">
    <name type="scientific">Pseudoalteromonas caenipelagi</name>
    <dbReference type="NCBI Taxonomy" id="2726988"/>
    <lineage>
        <taxon>Bacteria</taxon>
        <taxon>Pseudomonadati</taxon>
        <taxon>Pseudomonadota</taxon>
        <taxon>Gammaproteobacteria</taxon>
        <taxon>Alteromonadales</taxon>
        <taxon>Pseudoalteromonadaceae</taxon>
        <taxon>Pseudoalteromonas</taxon>
    </lineage>
</organism>
<dbReference type="SUPFAM" id="SSF46689">
    <property type="entry name" value="Homeodomain-like"/>
    <property type="match status" value="1"/>
</dbReference>
<feature type="domain" description="HTH araC/xylS-type" evidence="4">
    <location>
        <begin position="168"/>
        <end position="259"/>
    </location>
</feature>
<evidence type="ECO:0000313" key="5">
    <source>
        <dbReference type="EMBL" id="NOU52194.1"/>
    </source>
</evidence>
<dbReference type="RefSeq" id="WP_171627252.1">
    <property type="nucleotide sequence ID" value="NZ_JABBPG010000008.1"/>
</dbReference>
<evidence type="ECO:0000256" key="1">
    <source>
        <dbReference type="ARBA" id="ARBA00023015"/>
    </source>
</evidence>
<dbReference type="Proteomes" id="UP000586305">
    <property type="component" value="Unassembled WGS sequence"/>
</dbReference>